<dbReference type="Pfam" id="PF12697">
    <property type="entry name" value="Abhydrolase_6"/>
    <property type="match status" value="1"/>
</dbReference>
<evidence type="ECO:0000259" key="1">
    <source>
        <dbReference type="Pfam" id="PF12697"/>
    </source>
</evidence>
<dbReference type="PANTHER" id="PTHR43798">
    <property type="entry name" value="MONOACYLGLYCEROL LIPASE"/>
    <property type="match status" value="1"/>
</dbReference>
<comment type="caution">
    <text evidence="2">The sequence shown here is derived from an EMBL/GenBank/DDBJ whole genome shotgun (WGS) entry which is preliminary data.</text>
</comment>
<dbReference type="InterPro" id="IPR000073">
    <property type="entry name" value="AB_hydrolase_1"/>
</dbReference>
<evidence type="ECO:0000313" key="2">
    <source>
        <dbReference type="EMBL" id="MFC7269060.1"/>
    </source>
</evidence>
<reference evidence="3" key="1">
    <citation type="journal article" date="2019" name="Int. J. Syst. Evol. Microbiol.">
        <title>The Global Catalogue of Microorganisms (GCM) 10K type strain sequencing project: providing services to taxonomists for standard genome sequencing and annotation.</title>
        <authorList>
            <consortium name="The Broad Institute Genomics Platform"/>
            <consortium name="The Broad Institute Genome Sequencing Center for Infectious Disease"/>
            <person name="Wu L."/>
            <person name="Ma J."/>
        </authorList>
    </citation>
    <scope>NUCLEOTIDE SEQUENCE [LARGE SCALE GENOMIC DNA]</scope>
    <source>
        <strain evidence="3">CGMCC 1.15772</strain>
    </source>
</reference>
<dbReference type="EMBL" id="JBHTBE010000002">
    <property type="protein sequence ID" value="MFC7269060.1"/>
    <property type="molecule type" value="Genomic_DNA"/>
</dbReference>
<dbReference type="SUPFAM" id="SSF53474">
    <property type="entry name" value="alpha/beta-Hydrolases"/>
    <property type="match status" value="1"/>
</dbReference>
<accession>A0ABW2HEX5</accession>
<dbReference type="GO" id="GO:0016787">
    <property type="term" value="F:hydrolase activity"/>
    <property type="evidence" value="ECO:0007669"/>
    <property type="project" value="UniProtKB-KW"/>
</dbReference>
<dbReference type="RefSeq" id="WP_262873994.1">
    <property type="nucleotide sequence ID" value="NZ_BAABKW010000012.1"/>
</dbReference>
<keyword evidence="3" id="KW-1185">Reference proteome</keyword>
<dbReference type="InterPro" id="IPR050266">
    <property type="entry name" value="AB_hydrolase_sf"/>
</dbReference>
<dbReference type="InterPro" id="IPR029058">
    <property type="entry name" value="AB_hydrolase_fold"/>
</dbReference>
<feature type="domain" description="AB hydrolase-1" evidence="1">
    <location>
        <begin position="9"/>
        <end position="260"/>
    </location>
</feature>
<dbReference type="PANTHER" id="PTHR43798:SF33">
    <property type="entry name" value="HYDROLASE, PUTATIVE (AFU_ORTHOLOGUE AFUA_2G14860)-RELATED"/>
    <property type="match status" value="1"/>
</dbReference>
<organism evidence="2 3">
    <name type="scientific">Microbacterium fluvii</name>
    <dbReference type="NCBI Taxonomy" id="415215"/>
    <lineage>
        <taxon>Bacteria</taxon>
        <taxon>Bacillati</taxon>
        <taxon>Actinomycetota</taxon>
        <taxon>Actinomycetes</taxon>
        <taxon>Micrococcales</taxon>
        <taxon>Microbacteriaceae</taxon>
        <taxon>Microbacterium</taxon>
    </lineage>
</organism>
<proteinExistence type="predicted"/>
<sequence>MTSTTKTPIVLIHGLWMTPTSWDTWAERFRAAGHDVIVPGWPGIDDRTVDDIRSNPAALKGVGLKQIADHYERIIRALPQKPIIMGHSFGGVITQMLADRGLGVAYVGVEPGQTAGVTALPASTLWTGTPILSNPFGRNGAKPLSKRHFHFTFGNDLPRSESDKLWKEYAVNSYNRVFFEGVTSVLNEKNGVTHVDYDRADRAPLLIMTGEIDHVVPPAIGKALVKKYRSTGSPAVVDYKEWPGRTHRIVSQDGWEEVADYALAWALEHAQQPAAA</sequence>
<keyword evidence="2" id="KW-0378">Hydrolase</keyword>
<gene>
    <name evidence="2" type="ORF">ACFQRL_08835</name>
</gene>
<dbReference type="Proteomes" id="UP001596507">
    <property type="component" value="Unassembled WGS sequence"/>
</dbReference>
<dbReference type="Gene3D" id="3.40.50.1820">
    <property type="entry name" value="alpha/beta hydrolase"/>
    <property type="match status" value="1"/>
</dbReference>
<name>A0ABW2HEX5_9MICO</name>
<protein>
    <submittedName>
        <fullName evidence="2">Alpha/beta hydrolase</fullName>
    </submittedName>
</protein>
<evidence type="ECO:0000313" key="3">
    <source>
        <dbReference type="Proteomes" id="UP001596507"/>
    </source>
</evidence>